<evidence type="ECO:0000313" key="1">
    <source>
        <dbReference type="EMBL" id="GAA4836289.1"/>
    </source>
</evidence>
<organism evidence="1 2">
    <name type="scientific">Algivirga pacifica</name>
    <dbReference type="NCBI Taxonomy" id="1162670"/>
    <lineage>
        <taxon>Bacteria</taxon>
        <taxon>Pseudomonadati</taxon>
        <taxon>Bacteroidota</taxon>
        <taxon>Cytophagia</taxon>
        <taxon>Cytophagales</taxon>
        <taxon>Flammeovirgaceae</taxon>
        <taxon>Algivirga</taxon>
    </lineage>
</organism>
<accession>A0ABP9DEJ3</accession>
<dbReference type="EMBL" id="BAABJX010000033">
    <property type="protein sequence ID" value="GAA4836289.1"/>
    <property type="molecule type" value="Genomic_DNA"/>
</dbReference>
<dbReference type="Gene3D" id="2.180.10.10">
    <property type="entry name" value="RHS repeat-associated core"/>
    <property type="match status" value="1"/>
</dbReference>
<dbReference type="InterPro" id="IPR022385">
    <property type="entry name" value="Rhs_assc_core"/>
</dbReference>
<sequence length="276" mass="30617">MDYGARNYDASVGRWFGVDPLAEMYYANSPYSYVLNQPTNAIDPDGKLVIFINGNHFGDGGKSNYWRTYKNVRHGYLGAQRSYSYRKKQVGVGFDQAVMNHFNDYNSIYKDGALGGYAPFNINNSLSPSSRENTGFLAGLKEAETIINNLKRDKNGAIIEAIRIISHSMGGAYAKGYIKALLAYIKQHDIVGVNIYEYDFAPFQPTEQTAVDGIPTIQYSHSKDILAGNKPIKGAAQADTSSDESQGHSIHDFFNQIQNLPEGEYQVVNGKIVPKN</sequence>
<proteinExistence type="predicted"/>
<dbReference type="NCBIfam" id="TIGR03696">
    <property type="entry name" value="Rhs_assc_core"/>
    <property type="match status" value="1"/>
</dbReference>
<gene>
    <name evidence="1" type="ORF">GCM10023331_21860</name>
</gene>
<name>A0ABP9DEJ3_9BACT</name>
<evidence type="ECO:0000313" key="2">
    <source>
        <dbReference type="Proteomes" id="UP001500298"/>
    </source>
</evidence>
<protein>
    <recommendedName>
        <fullName evidence="3">RHS repeat-associated core domain-containing protein</fullName>
    </recommendedName>
</protein>
<comment type="caution">
    <text evidence="1">The sequence shown here is derived from an EMBL/GenBank/DDBJ whole genome shotgun (WGS) entry which is preliminary data.</text>
</comment>
<keyword evidence="2" id="KW-1185">Reference proteome</keyword>
<evidence type="ECO:0008006" key="3">
    <source>
        <dbReference type="Google" id="ProtNLM"/>
    </source>
</evidence>
<dbReference type="Proteomes" id="UP001500298">
    <property type="component" value="Unassembled WGS sequence"/>
</dbReference>
<reference evidence="2" key="1">
    <citation type="journal article" date="2019" name="Int. J. Syst. Evol. Microbiol.">
        <title>The Global Catalogue of Microorganisms (GCM) 10K type strain sequencing project: providing services to taxonomists for standard genome sequencing and annotation.</title>
        <authorList>
            <consortium name="The Broad Institute Genomics Platform"/>
            <consortium name="The Broad Institute Genome Sequencing Center for Infectious Disease"/>
            <person name="Wu L."/>
            <person name="Ma J."/>
        </authorList>
    </citation>
    <scope>NUCLEOTIDE SEQUENCE [LARGE SCALE GENOMIC DNA]</scope>
    <source>
        <strain evidence="2">JCM 18326</strain>
    </source>
</reference>